<accession>A0A8K1FHM6</accession>
<dbReference type="OrthoDB" id="156249at2759"/>
<evidence type="ECO:0000313" key="3">
    <source>
        <dbReference type="EMBL" id="TMW59912.1"/>
    </source>
</evidence>
<dbReference type="PANTHER" id="PTHR35796">
    <property type="entry name" value="HYPOTHETICAL CYTOSOLIC PROTEIN"/>
    <property type="match status" value="1"/>
</dbReference>
<sequence>MVQDLEQQREELVEKLEQKELSKEKEASVWQTIADIQRQQRLQTEQENRQLKEALEQQLQMAKRLEEGVRKKRASEVVLTRPFDQKRSRLDHTMALLYSQHMRDIHRGYNQLDEIFEWANGIEHLESPVIGSRLDEHGLHQPYVELRERRWVPYEFSRVCGALWQATVSEYLRTREGVEAHCEPDSLVIRYDNINHKPERDGLLVGTVVMKKFMEPNRMILVWRGTTTAVEEQVDVWRRPFSDETGWVLVERDPESDTPATRSRTCSRHYAQWDPESGESTKRTPTRLRAEDFEKLVLGSTLDDMACIVEAFENILLDEDALSKH</sequence>
<proteinExistence type="predicted"/>
<keyword evidence="1" id="KW-0175">Coiled coil</keyword>
<keyword evidence="4" id="KW-1185">Reference proteome</keyword>
<feature type="coiled-coil region" evidence="1">
    <location>
        <begin position="2"/>
        <end position="72"/>
    </location>
</feature>
<dbReference type="AlphaFoldDB" id="A0A8K1FHM6"/>
<dbReference type="Proteomes" id="UP000794436">
    <property type="component" value="Unassembled WGS sequence"/>
</dbReference>
<feature type="region of interest" description="Disordered" evidence="2">
    <location>
        <begin position="253"/>
        <end position="284"/>
    </location>
</feature>
<dbReference type="PANTHER" id="PTHR35796:SF3">
    <property type="entry name" value="BHLH DOMAIN-CONTAINING PROTEIN"/>
    <property type="match status" value="1"/>
</dbReference>
<dbReference type="EMBL" id="SPLM01000109">
    <property type="protein sequence ID" value="TMW59912.1"/>
    <property type="molecule type" value="Genomic_DNA"/>
</dbReference>
<comment type="caution">
    <text evidence="3">The sequence shown here is derived from an EMBL/GenBank/DDBJ whole genome shotgun (WGS) entry which is preliminary data.</text>
</comment>
<protein>
    <submittedName>
        <fullName evidence="3">Uncharacterized protein</fullName>
    </submittedName>
</protein>
<reference evidence="3" key="1">
    <citation type="submission" date="2019-03" db="EMBL/GenBank/DDBJ databases">
        <title>Long read genome sequence of the mycoparasitic Pythium oligandrum ATCC 38472 isolated from sugarbeet rhizosphere.</title>
        <authorList>
            <person name="Gaulin E."/>
        </authorList>
    </citation>
    <scope>NUCLEOTIDE SEQUENCE</scope>
    <source>
        <strain evidence="3">ATCC 38472_TT</strain>
    </source>
</reference>
<name>A0A8K1FHM6_PYTOL</name>
<evidence type="ECO:0000256" key="1">
    <source>
        <dbReference type="SAM" id="Coils"/>
    </source>
</evidence>
<evidence type="ECO:0000256" key="2">
    <source>
        <dbReference type="SAM" id="MobiDB-lite"/>
    </source>
</evidence>
<gene>
    <name evidence="3" type="ORF">Poli38472_004981</name>
</gene>
<evidence type="ECO:0000313" key="4">
    <source>
        <dbReference type="Proteomes" id="UP000794436"/>
    </source>
</evidence>
<organism evidence="3 4">
    <name type="scientific">Pythium oligandrum</name>
    <name type="common">Mycoparasitic fungus</name>
    <dbReference type="NCBI Taxonomy" id="41045"/>
    <lineage>
        <taxon>Eukaryota</taxon>
        <taxon>Sar</taxon>
        <taxon>Stramenopiles</taxon>
        <taxon>Oomycota</taxon>
        <taxon>Peronosporomycetes</taxon>
        <taxon>Pythiales</taxon>
        <taxon>Pythiaceae</taxon>
        <taxon>Pythium</taxon>
    </lineage>
</organism>